<dbReference type="PANTHER" id="PTHR43037">
    <property type="entry name" value="UNNAMED PRODUCT-RELATED"/>
    <property type="match status" value="1"/>
</dbReference>
<accession>A0ABW3LVC5</accession>
<evidence type="ECO:0008006" key="4">
    <source>
        <dbReference type="Google" id="ProtNLM"/>
    </source>
</evidence>
<proteinExistence type="predicted"/>
<evidence type="ECO:0000313" key="3">
    <source>
        <dbReference type="Proteomes" id="UP001597033"/>
    </source>
</evidence>
<dbReference type="SUPFAM" id="SSF53474">
    <property type="entry name" value="alpha/beta-Hydrolases"/>
    <property type="match status" value="1"/>
</dbReference>
<keyword evidence="3" id="KW-1185">Reference proteome</keyword>
<dbReference type="RefSeq" id="WP_162375459.1">
    <property type="nucleotide sequence ID" value="NZ_JBHTKN010000003.1"/>
</dbReference>
<dbReference type="Gene3D" id="3.40.50.1820">
    <property type="entry name" value="alpha/beta hydrolase"/>
    <property type="match status" value="1"/>
</dbReference>
<evidence type="ECO:0000313" key="2">
    <source>
        <dbReference type="EMBL" id="MFD1041960.1"/>
    </source>
</evidence>
<dbReference type="Proteomes" id="UP001597033">
    <property type="component" value="Unassembled WGS sequence"/>
</dbReference>
<name>A0ABW3LVC5_9GAMM</name>
<dbReference type="PANTHER" id="PTHR43037:SF1">
    <property type="entry name" value="BLL1128 PROTEIN"/>
    <property type="match status" value="1"/>
</dbReference>
<gene>
    <name evidence="2" type="ORF">ACFQ2N_06320</name>
</gene>
<keyword evidence="1" id="KW-0732">Signal</keyword>
<reference evidence="3" key="1">
    <citation type="journal article" date="2019" name="Int. J. Syst. Evol. Microbiol.">
        <title>The Global Catalogue of Microorganisms (GCM) 10K type strain sequencing project: providing services to taxonomists for standard genome sequencing and annotation.</title>
        <authorList>
            <consortium name="The Broad Institute Genomics Platform"/>
            <consortium name="The Broad Institute Genome Sequencing Center for Infectious Disease"/>
            <person name="Wu L."/>
            <person name="Ma J."/>
        </authorList>
    </citation>
    <scope>NUCLEOTIDE SEQUENCE [LARGE SCALE GENOMIC DNA]</scope>
    <source>
        <strain evidence="3">CCUG 55854</strain>
    </source>
</reference>
<dbReference type="EMBL" id="JBHTKN010000003">
    <property type="protein sequence ID" value="MFD1041960.1"/>
    <property type="molecule type" value="Genomic_DNA"/>
</dbReference>
<organism evidence="2 3">
    <name type="scientific">Pseudoxanthomonas kaohsiungensis</name>
    <dbReference type="NCBI Taxonomy" id="283923"/>
    <lineage>
        <taxon>Bacteria</taxon>
        <taxon>Pseudomonadati</taxon>
        <taxon>Pseudomonadota</taxon>
        <taxon>Gammaproteobacteria</taxon>
        <taxon>Lysobacterales</taxon>
        <taxon>Lysobacteraceae</taxon>
        <taxon>Pseudoxanthomonas</taxon>
    </lineage>
</organism>
<sequence>MSAALVVAAFAASASALLVSHVLMPKRVGRVHLGGHYTRLSLEHDGRCRTYGVYQPRSGATGEGLVVVLHGSRGSGAGIRRWTGNTFDRLADELGIAIAYPDGWKGHWNDCRKAGAYAAKALNVDDVGFIDRLVSALAPGGRVAVVGYSNGGYMGLRWAMQGARTPQGLVMAGVAHAEVAQTQVVD</sequence>
<comment type="caution">
    <text evidence="2">The sequence shown here is derived from an EMBL/GenBank/DDBJ whole genome shotgun (WGS) entry which is preliminary data.</text>
</comment>
<dbReference type="InterPro" id="IPR050955">
    <property type="entry name" value="Plant_Biomass_Hydrol_Est"/>
</dbReference>
<dbReference type="InterPro" id="IPR029058">
    <property type="entry name" value="AB_hydrolase_fold"/>
</dbReference>
<protein>
    <recommendedName>
        <fullName evidence="4">AB hydrolase-1 domain-containing protein</fullName>
    </recommendedName>
</protein>
<evidence type="ECO:0000256" key="1">
    <source>
        <dbReference type="ARBA" id="ARBA00022729"/>
    </source>
</evidence>